<protein>
    <submittedName>
        <fullName evidence="1">Uncharacterized protein</fullName>
    </submittedName>
</protein>
<name>A0AA35XBT8_GEOBA</name>
<evidence type="ECO:0000313" key="2">
    <source>
        <dbReference type="Proteomes" id="UP001174909"/>
    </source>
</evidence>
<comment type="caution">
    <text evidence="1">The sequence shown here is derived from an EMBL/GenBank/DDBJ whole genome shotgun (WGS) entry which is preliminary data.</text>
</comment>
<dbReference type="Proteomes" id="UP001174909">
    <property type="component" value="Unassembled WGS sequence"/>
</dbReference>
<dbReference type="AlphaFoldDB" id="A0AA35XBT8"/>
<sequence length="78" mass="8858">MVGRRTKAVYTCLLAFMHCIWRSKSLEFLDSPNTIIADFRAFNSDLHSAAYRVTISSMYWRPASESLTRAKSSAYMGA</sequence>
<dbReference type="EMBL" id="CASHTH010003495">
    <property type="protein sequence ID" value="CAI8045670.1"/>
    <property type="molecule type" value="Genomic_DNA"/>
</dbReference>
<gene>
    <name evidence="1" type="ORF">GBAR_LOCUS25263</name>
</gene>
<organism evidence="1 2">
    <name type="scientific">Geodia barretti</name>
    <name type="common">Barrett's horny sponge</name>
    <dbReference type="NCBI Taxonomy" id="519541"/>
    <lineage>
        <taxon>Eukaryota</taxon>
        <taxon>Metazoa</taxon>
        <taxon>Porifera</taxon>
        <taxon>Demospongiae</taxon>
        <taxon>Heteroscleromorpha</taxon>
        <taxon>Tetractinellida</taxon>
        <taxon>Astrophorina</taxon>
        <taxon>Geodiidae</taxon>
        <taxon>Geodia</taxon>
    </lineage>
</organism>
<keyword evidence="2" id="KW-1185">Reference proteome</keyword>
<evidence type="ECO:0000313" key="1">
    <source>
        <dbReference type="EMBL" id="CAI8045670.1"/>
    </source>
</evidence>
<proteinExistence type="predicted"/>
<reference evidence="1" key="1">
    <citation type="submission" date="2023-03" db="EMBL/GenBank/DDBJ databases">
        <authorList>
            <person name="Steffen K."/>
            <person name="Cardenas P."/>
        </authorList>
    </citation>
    <scope>NUCLEOTIDE SEQUENCE</scope>
</reference>
<accession>A0AA35XBT8</accession>
<feature type="non-terminal residue" evidence="1">
    <location>
        <position position="1"/>
    </location>
</feature>